<dbReference type="EMBL" id="CM007651">
    <property type="protein sequence ID" value="ONI31091.1"/>
    <property type="molecule type" value="Genomic_DNA"/>
</dbReference>
<evidence type="ECO:0000256" key="8">
    <source>
        <dbReference type="ARBA" id="ARBA00023004"/>
    </source>
</evidence>
<dbReference type="Gene3D" id="3.30.420.10">
    <property type="entry name" value="Ribonuclease H-like superfamily/Ribonuclease H"/>
    <property type="match status" value="1"/>
</dbReference>
<dbReference type="AlphaFoldDB" id="A0A251R4W7"/>
<dbReference type="Pfam" id="PF13456">
    <property type="entry name" value="RVT_3"/>
    <property type="match status" value="1"/>
</dbReference>
<dbReference type="Gene3D" id="1.10.630.10">
    <property type="entry name" value="Cytochrome P450"/>
    <property type="match status" value="2"/>
</dbReference>
<dbReference type="InterPro" id="IPR044730">
    <property type="entry name" value="RNase_H-like_dom_plant"/>
</dbReference>
<dbReference type="GO" id="GO:0016020">
    <property type="term" value="C:membrane"/>
    <property type="evidence" value="ECO:0007669"/>
    <property type="project" value="UniProtKB-SubCell"/>
</dbReference>
<dbReference type="Gramene" id="ONI31091">
    <property type="protein sequence ID" value="ONI31091"/>
    <property type="gene ID" value="PRUPE_1G291700"/>
</dbReference>
<keyword evidence="13" id="KW-1185">Reference proteome</keyword>
<dbReference type="InterPro" id="IPR002156">
    <property type="entry name" value="RNaseH_domain"/>
</dbReference>
<accession>A0A251R4W7</accession>
<dbReference type="PANTHER" id="PTHR24282:SF20">
    <property type="entry name" value="CYTOCHROME P450 CYP749A22-LIKE"/>
    <property type="match status" value="1"/>
</dbReference>
<dbReference type="GO" id="GO:0004523">
    <property type="term" value="F:RNA-DNA hybrid ribonuclease activity"/>
    <property type="evidence" value="ECO:0007669"/>
    <property type="project" value="InterPro"/>
</dbReference>
<dbReference type="InterPro" id="IPR036396">
    <property type="entry name" value="Cyt_P450_sf"/>
</dbReference>
<keyword evidence="3" id="KW-0349">Heme</keyword>
<name>A0A251R4W7_PRUPE</name>
<dbReference type="InterPro" id="IPR001128">
    <property type="entry name" value="Cyt_P450"/>
</dbReference>
<dbReference type="InterPro" id="IPR050665">
    <property type="entry name" value="Cytochrome_P450_Monooxygen"/>
</dbReference>
<keyword evidence="7" id="KW-0560">Oxidoreductase</keyword>
<dbReference type="GO" id="GO:0003676">
    <property type="term" value="F:nucleic acid binding"/>
    <property type="evidence" value="ECO:0007669"/>
    <property type="project" value="InterPro"/>
</dbReference>
<keyword evidence="5" id="KW-0479">Metal-binding</keyword>
<reference evidence="12 13" key="1">
    <citation type="journal article" date="2013" name="Nat. Genet.">
        <title>The high-quality draft genome of peach (Prunus persica) identifies unique patterns of genetic diversity, domestication and genome evolution.</title>
        <authorList>
            <consortium name="International Peach Genome Initiative"/>
            <person name="Verde I."/>
            <person name="Abbott A.G."/>
            <person name="Scalabrin S."/>
            <person name="Jung S."/>
            <person name="Shu S."/>
            <person name="Marroni F."/>
            <person name="Zhebentyayeva T."/>
            <person name="Dettori M.T."/>
            <person name="Grimwood J."/>
            <person name="Cattonaro F."/>
            <person name="Zuccolo A."/>
            <person name="Rossini L."/>
            <person name="Jenkins J."/>
            <person name="Vendramin E."/>
            <person name="Meisel L.A."/>
            <person name="Decroocq V."/>
            <person name="Sosinski B."/>
            <person name="Prochnik S."/>
            <person name="Mitros T."/>
            <person name="Policriti A."/>
            <person name="Cipriani G."/>
            <person name="Dondini L."/>
            <person name="Ficklin S."/>
            <person name="Goodstein D.M."/>
            <person name="Xuan P."/>
            <person name="Del Fabbro C."/>
            <person name="Aramini V."/>
            <person name="Copetti D."/>
            <person name="Gonzalez S."/>
            <person name="Horner D.S."/>
            <person name="Falchi R."/>
            <person name="Lucas S."/>
            <person name="Mica E."/>
            <person name="Maldonado J."/>
            <person name="Lazzari B."/>
            <person name="Bielenberg D."/>
            <person name="Pirona R."/>
            <person name="Miculan M."/>
            <person name="Barakat A."/>
            <person name="Testolin R."/>
            <person name="Stella A."/>
            <person name="Tartarini S."/>
            <person name="Tonutti P."/>
            <person name="Arus P."/>
            <person name="Orellana A."/>
            <person name="Wells C."/>
            <person name="Main D."/>
            <person name="Vizzotto G."/>
            <person name="Silva H."/>
            <person name="Salamini F."/>
            <person name="Schmutz J."/>
            <person name="Morgante M."/>
            <person name="Rokhsar D.S."/>
        </authorList>
    </citation>
    <scope>NUCLEOTIDE SEQUENCE [LARGE SCALE GENOMIC DNA]</scope>
    <source>
        <strain evidence="13">cv. Nemared</strain>
    </source>
</reference>
<keyword evidence="6" id="KW-1133">Transmembrane helix</keyword>
<evidence type="ECO:0000313" key="13">
    <source>
        <dbReference type="Proteomes" id="UP000006882"/>
    </source>
</evidence>
<dbReference type="PANTHER" id="PTHR24282">
    <property type="entry name" value="CYTOCHROME P450 FAMILY MEMBER"/>
    <property type="match status" value="1"/>
</dbReference>
<dbReference type="SUPFAM" id="SSF53098">
    <property type="entry name" value="Ribonuclease H-like"/>
    <property type="match status" value="1"/>
</dbReference>
<evidence type="ECO:0000256" key="6">
    <source>
        <dbReference type="ARBA" id="ARBA00022989"/>
    </source>
</evidence>
<evidence type="ECO:0000256" key="2">
    <source>
        <dbReference type="ARBA" id="ARBA00010617"/>
    </source>
</evidence>
<comment type="subcellular location">
    <subcellularLocation>
        <location evidence="1">Membrane</location>
        <topology evidence="1">Single-pass membrane protein</topology>
    </subcellularLocation>
</comment>
<evidence type="ECO:0000256" key="7">
    <source>
        <dbReference type="ARBA" id="ARBA00023002"/>
    </source>
</evidence>
<protein>
    <recommendedName>
        <fullName evidence="11">RNase H type-1 domain-containing protein</fullName>
    </recommendedName>
</protein>
<dbReference type="GO" id="GO:0020037">
    <property type="term" value="F:heme binding"/>
    <property type="evidence" value="ECO:0007669"/>
    <property type="project" value="InterPro"/>
</dbReference>
<evidence type="ECO:0000259" key="11">
    <source>
        <dbReference type="Pfam" id="PF13456"/>
    </source>
</evidence>
<keyword evidence="4" id="KW-0812">Transmembrane</keyword>
<dbReference type="GO" id="GO:0004497">
    <property type="term" value="F:monooxygenase activity"/>
    <property type="evidence" value="ECO:0000318"/>
    <property type="project" value="GO_Central"/>
</dbReference>
<evidence type="ECO:0000256" key="9">
    <source>
        <dbReference type="ARBA" id="ARBA00023033"/>
    </source>
</evidence>
<evidence type="ECO:0000256" key="1">
    <source>
        <dbReference type="ARBA" id="ARBA00004167"/>
    </source>
</evidence>
<keyword evidence="9" id="KW-0503">Monooxygenase</keyword>
<dbReference type="Pfam" id="PF00067">
    <property type="entry name" value="p450"/>
    <property type="match status" value="1"/>
</dbReference>
<comment type="similarity">
    <text evidence="2">Belongs to the cytochrome P450 family.</text>
</comment>
<dbReference type="Proteomes" id="UP000006882">
    <property type="component" value="Chromosome G1"/>
</dbReference>
<gene>
    <name evidence="12" type="ORF">PRUPE_1G291700</name>
</gene>
<dbReference type="GO" id="GO:0016705">
    <property type="term" value="F:oxidoreductase activity, acting on paired donors, with incorporation or reduction of molecular oxygen"/>
    <property type="evidence" value="ECO:0007669"/>
    <property type="project" value="InterPro"/>
</dbReference>
<evidence type="ECO:0000256" key="5">
    <source>
        <dbReference type="ARBA" id="ARBA00022723"/>
    </source>
</evidence>
<dbReference type="SUPFAM" id="SSF48264">
    <property type="entry name" value="Cytochrome P450"/>
    <property type="match status" value="1"/>
</dbReference>
<dbReference type="InterPro" id="IPR036397">
    <property type="entry name" value="RNaseH_sf"/>
</dbReference>
<proteinExistence type="inferred from homology"/>
<evidence type="ECO:0000256" key="4">
    <source>
        <dbReference type="ARBA" id="ARBA00022692"/>
    </source>
</evidence>
<dbReference type="GO" id="GO:0005506">
    <property type="term" value="F:iron ion binding"/>
    <property type="evidence" value="ECO:0007669"/>
    <property type="project" value="InterPro"/>
</dbReference>
<keyword evidence="10" id="KW-0472">Membrane</keyword>
<dbReference type="InterPro" id="IPR012337">
    <property type="entry name" value="RNaseH-like_sf"/>
</dbReference>
<keyword evidence="8" id="KW-0408">Iron</keyword>
<sequence length="404" mass="45661">MTASVETMLVRWKKHEGKEIEVFEEFRLLTSEVVSRTAFGSSYLEGKNLFEMLMKLYFLIFKNLFKFRFPGISLLKPKDEVESKKLEKGIREGIIEIVKKREEKAIMIGETDSFGNWQEEARKGILQIFGKQTPNSDGLAKLKTIGMIINESLWLYPPIVSIARKVEREVRLGKLIVPANVEIFIPSLAIHHEPQLWGEDAHLFKWERFSEGIAKATKNKIAAFLPFGMGPKVTGYSTDFEGLLEDCQIWKPTSNEKILSNEQRIRRHLTGNCACDYCKWPIESTLHILRDCSRARKDWFQAIINTNSGANKVQVLLAWVPPEIGLVKLNIDGSCRGSTGAIGAGGVLRDHLGQWIGGFAVNLGQGEVLEAELWGLFFGLNLAIEKKLHDIVIEMDSDTTVLLI</sequence>
<organism evidence="12 13">
    <name type="scientific">Prunus persica</name>
    <name type="common">Peach</name>
    <name type="synonym">Amygdalus persica</name>
    <dbReference type="NCBI Taxonomy" id="3760"/>
    <lineage>
        <taxon>Eukaryota</taxon>
        <taxon>Viridiplantae</taxon>
        <taxon>Streptophyta</taxon>
        <taxon>Embryophyta</taxon>
        <taxon>Tracheophyta</taxon>
        <taxon>Spermatophyta</taxon>
        <taxon>Magnoliopsida</taxon>
        <taxon>eudicotyledons</taxon>
        <taxon>Gunneridae</taxon>
        <taxon>Pentapetalae</taxon>
        <taxon>rosids</taxon>
        <taxon>fabids</taxon>
        <taxon>Rosales</taxon>
        <taxon>Rosaceae</taxon>
        <taxon>Amygdaloideae</taxon>
        <taxon>Amygdaleae</taxon>
        <taxon>Prunus</taxon>
    </lineage>
</organism>
<feature type="domain" description="RNase H type-1" evidence="11">
    <location>
        <begin position="330"/>
        <end position="402"/>
    </location>
</feature>
<evidence type="ECO:0000313" key="12">
    <source>
        <dbReference type="EMBL" id="ONI31091.1"/>
    </source>
</evidence>
<evidence type="ECO:0000256" key="10">
    <source>
        <dbReference type="ARBA" id="ARBA00023136"/>
    </source>
</evidence>
<evidence type="ECO:0000256" key="3">
    <source>
        <dbReference type="ARBA" id="ARBA00022617"/>
    </source>
</evidence>
<dbReference type="CDD" id="cd06222">
    <property type="entry name" value="RNase_H_like"/>
    <property type="match status" value="1"/>
</dbReference>